<reference evidence="2" key="1">
    <citation type="journal article" date="2023" name="Plant J.">
        <title>Genome sequences and population genomics provide insights into the demographic history, inbreeding, and mutation load of two 'living fossil' tree species of Dipteronia.</title>
        <authorList>
            <person name="Feng Y."/>
            <person name="Comes H.P."/>
            <person name="Chen J."/>
            <person name="Zhu S."/>
            <person name="Lu R."/>
            <person name="Zhang X."/>
            <person name="Li P."/>
            <person name="Qiu J."/>
            <person name="Olsen K.M."/>
            <person name="Qiu Y."/>
        </authorList>
    </citation>
    <scope>NUCLEOTIDE SEQUENCE</scope>
    <source>
        <strain evidence="2">NBL</strain>
    </source>
</reference>
<keyword evidence="1" id="KW-0472">Membrane</keyword>
<keyword evidence="1" id="KW-0812">Transmembrane</keyword>
<sequence>MALACQAPMKATSNGAFQGENPLNYAIPLIIIHICIVVAFTRLLAFDHWWNTAGTFCHWEKKEIPAHNFSRKEHDCSVEEFLASPNGRRSQQYSTLQYKVWWSSLYSTLAETVRSVV</sequence>
<name>A0AAE0DWM8_9ROSI</name>
<keyword evidence="3" id="KW-1185">Reference proteome</keyword>
<dbReference type="AlphaFoldDB" id="A0AAE0DWM8"/>
<accession>A0AAE0DWM8</accession>
<evidence type="ECO:0000313" key="3">
    <source>
        <dbReference type="Proteomes" id="UP001281410"/>
    </source>
</evidence>
<organism evidence="2 3">
    <name type="scientific">Dipteronia sinensis</name>
    <dbReference type="NCBI Taxonomy" id="43782"/>
    <lineage>
        <taxon>Eukaryota</taxon>
        <taxon>Viridiplantae</taxon>
        <taxon>Streptophyta</taxon>
        <taxon>Embryophyta</taxon>
        <taxon>Tracheophyta</taxon>
        <taxon>Spermatophyta</taxon>
        <taxon>Magnoliopsida</taxon>
        <taxon>eudicotyledons</taxon>
        <taxon>Gunneridae</taxon>
        <taxon>Pentapetalae</taxon>
        <taxon>rosids</taxon>
        <taxon>malvids</taxon>
        <taxon>Sapindales</taxon>
        <taxon>Sapindaceae</taxon>
        <taxon>Hippocastanoideae</taxon>
        <taxon>Acereae</taxon>
        <taxon>Dipteronia</taxon>
    </lineage>
</organism>
<dbReference type="Proteomes" id="UP001281410">
    <property type="component" value="Unassembled WGS sequence"/>
</dbReference>
<proteinExistence type="predicted"/>
<gene>
    <name evidence="2" type="ORF">Dsin_029353</name>
</gene>
<protein>
    <submittedName>
        <fullName evidence="2">Uncharacterized protein</fullName>
    </submittedName>
</protein>
<keyword evidence="1" id="KW-1133">Transmembrane helix</keyword>
<comment type="caution">
    <text evidence="2">The sequence shown here is derived from an EMBL/GenBank/DDBJ whole genome shotgun (WGS) entry which is preliminary data.</text>
</comment>
<evidence type="ECO:0000256" key="1">
    <source>
        <dbReference type="SAM" id="Phobius"/>
    </source>
</evidence>
<feature type="transmembrane region" description="Helical" evidence="1">
    <location>
        <begin position="25"/>
        <end position="45"/>
    </location>
</feature>
<evidence type="ECO:0000313" key="2">
    <source>
        <dbReference type="EMBL" id="KAK3189792.1"/>
    </source>
</evidence>
<dbReference type="EMBL" id="JANJYJ010000009">
    <property type="protein sequence ID" value="KAK3189792.1"/>
    <property type="molecule type" value="Genomic_DNA"/>
</dbReference>